<dbReference type="RefSeq" id="WP_119059707.1">
    <property type="nucleotide sequence ID" value="NZ_UNSC01000007.1"/>
</dbReference>
<organism evidence="3 4">
    <name type="scientific">Candidatus Ornithobacterium hominis</name>
    <dbReference type="NCBI Taxonomy" id="2497989"/>
    <lineage>
        <taxon>Bacteria</taxon>
        <taxon>Pseudomonadati</taxon>
        <taxon>Bacteroidota</taxon>
        <taxon>Flavobacteriia</taxon>
        <taxon>Flavobacteriales</taxon>
        <taxon>Weeksellaceae</taxon>
        <taxon>Ornithobacterium</taxon>
    </lineage>
</organism>
<sequence length="360" mass="41726">MKKATRIVTLLLIFNAISILGQENLIKNGDFEKIKSNGKPENWYIDWSLYHNLDDNNPHNGQYSLKLYTNGGSIKPYGEVYNKNIAVCSSCEYKLSYWYRGNVKRYGTPVSTLLTTLYFFKDNQQVSKEEKRDEMVTPTSEWKKKEIIFTVPDGVTSLNFFMYLAYIDNGLVWIDDVELVLVKKVKNIELPKPTSVKVRTYQREALITWEKNNDASIKWEIIVDHKPAVVVADNSYLVTGLNPESSHAIKIRTIKGEEKSEYVDLKFITNAMMESKNSSNRIPHLRTIPKDGQLKQRFLELYYNDLANADAKITYSLDGVELKPVNNKIIFPENKKYHLSIVVEESPELIWNLEYQIEIK</sequence>
<dbReference type="Pfam" id="PF02018">
    <property type="entry name" value="CBM_4_9"/>
    <property type="match status" value="1"/>
</dbReference>
<dbReference type="AlphaFoldDB" id="A0A383U3F1"/>
<keyword evidence="4" id="KW-1185">Reference proteome</keyword>
<gene>
    <name evidence="3" type="ORF">SAMEA104719789_01527</name>
</gene>
<dbReference type="Proteomes" id="UP000262142">
    <property type="component" value="Unassembled WGS sequence"/>
</dbReference>
<accession>A0A383U3F1</accession>
<dbReference type="InterPro" id="IPR008979">
    <property type="entry name" value="Galactose-bd-like_sf"/>
</dbReference>
<evidence type="ECO:0000259" key="2">
    <source>
        <dbReference type="Pfam" id="PF02018"/>
    </source>
</evidence>
<evidence type="ECO:0000256" key="1">
    <source>
        <dbReference type="ARBA" id="ARBA00022801"/>
    </source>
</evidence>
<reference evidence="3 4" key="1">
    <citation type="submission" date="2018-09" db="EMBL/GenBank/DDBJ databases">
        <authorList>
            <consortium name="Pathogen Informatics"/>
        </authorList>
    </citation>
    <scope>NUCLEOTIDE SEQUENCE [LARGE SCALE GENOMIC DNA]</scope>
    <source>
        <strain evidence="3 4">OH-22767</strain>
    </source>
</reference>
<dbReference type="Gene3D" id="2.60.120.260">
    <property type="entry name" value="Galactose-binding domain-like"/>
    <property type="match status" value="1"/>
</dbReference>
<feature type="domain" description="CBM-cenC" evidence="2">
    <location>
        <begin position="24"/>
        <end position="163"/>
    </location>
</feature>
<evidence type="ECO:0000313" key="4">
    <source>
        <dbReference type="Proteomes" id="UP000262142"/>
    </source>
</evidence>
<dbReference type="InterPro" id="IPR003305">
    <property type="entry name" value="CenC_carb-bd"/>
</dbReference>
<evidence type="ECO:0000313" key="3">
    <source>
        <dbReference type="EMBL" id="SZD74070.1"/>
    </source>
</evidence>
<dbReference type="GO" id="GO:0016798">
    <property type="term" value="F:hydrolase activity, acting on glycosyl bonds"/>
    <property type="evidence" value="ECO:0007669"/>
    <property type="project" value="InterPro"/>
</dbReference>
<dbReference type="OrthoDB" id="673539at2"/>
<dbReference type="EMBL" id="UNSC01000007">
    <property type="protein sequence ID" value="SZD74070.1"/>
    <property type="molecule type" value="Genomic_DNA"/>
</dbReference>
<dbReference type="SUPFAM" id="SSF49785">
    <property type="entry name" value="Galactose-binding domain-like"/>
    <property type="match status" value="1"/>
</dbReference>
<protein>
    <submittedName>
        <fullName evidence="3">Carbohydrate binding domain</fullName>
    </submittedName>
</protein>
<proteinExistence type="predicted"/>
<keyword evidence="1" id="KW-0378">Hydrolase</keyword>
<name>A0A383U3F1_9FLAO</name>